<dbReference type="Proteomes" id="UP001439984">
    <property type="component" value="Unassembled WGS sequence"/>
</dbReference>
<gene>
    <name evidence="1" type="ORF">AAAU72_06240</name>
</gene>
<keyword evidence="2" id="KW-1185">Reference proteome</keyword>
<evidence type="ECO:0000313" key="2">
    <source>
        <dbReference type="Proteomes" id="UP001439984"/>
    </source>
</evidence>
<proteinExistence type="predicted"/>
<comment type="caution">
    <text evidence="1">The sequence shown here is derived from an EMBL/GenBank/DDBJ whole genome shotgun (WGS) entry which is preliminary data.</text>
</comment>
<evidence type="ECO:0000313" key="1">
    <source>
        <dbReference type="EMBL" id="MEQ2687777.1"/>
    </source>
</evidence>
<sequence>MRIQSLNQRDDAKKDDGSAVIELSGLELIALNNILSKVSKEAECRSEMLLKMTRVVHTANSIVQHGSLDKIDFHKMEELA</sequence>
<reference evidence="1 2" key="1">
    <citation type="submission" date="2024-04" db="EMBL/GenBank/DDBJ databases">
        <title>Human intestinal bacterial collection.</title>
        <authorList>
            <person name="Pauvert C."/>
            <person name="Hitch T.C.A."/>
            <person name="Clavel T."/>
        </authorList>
    </citation>
    <scope>NUCLEOTIDE SEQUENCE [LARGE SCALE GENOMIC DNA]</scope>
    <source>
        <strain evidence="1 2">CLA-AA-H236</strain>
    </source>
</reference>
<accession>A0ABV1ILR9</accession>
<dbReference type="EMBL" id="JBBNIB010000106">
    <property type="protein sequence ID" value="MEQ2687777.1"/>
    <property type="molecule type" value="Genomic_DNA"/>
</dbReference>
<name>A0ABV1ILR9_9FIRM</name>
<organism evidence="1 2">
    <name type="scientific">Faecalibacterium longum</name>
    <dbReference type="NCBI Taxonomy" id="1851428"/>
    <lineage>
        <taxon>Bacteria</taxon>
        <taxon>Bacillati</taxon>
        <taxon>Bacillota</taxon>
        <taxon>Clostridia</taxon>
        <taxon>Eubacteriales</taxon>
        <taxon>Oscillospiraceae</taxon>
        <taxon>Faecalibacterium</taxon>
    </lineage>
</organism>
<dbReference type="RefSeq" id="WP_227623328.1">
    <property type="nucleotide sequence ID" value="NZ_JBBNIB010000106.1"/>
</dbReference>
<protein>
    <submittedName>
        <fullName evidence="1">Uncharacterized protein</fullName>
    </submittedName>
</protein>